<reference evidence="1" key="1">
    <citation type="submission" date="2018-05" db="EMBL/GenBank/DDBJ databases">
        <authorList>
            <person name="Lanie J.A."/>
            <person name="Ng W.-L."/>
            <person name="Kazmierczak K.M."/>
            <person name="Andrzejewski T.M."/>
            <person name="Davidsen T.M."/>
            <person name="Wayne K.J."/>
            <person name="Tettelin H."/>
            <person name="Glass J.I."/>
            <person name="Rusch D."/>
            <person name="Podicherti R."/>
            <person name="Tsui H.-C.T."/>
            <person name="Winkler M.E."/>
        </authorList>
    </citation>
    <scope>NUCLEOTIDE SEQUENCE</scope>
</reference>
<accession>A0A381W3C7</accession>
<dbReference type="EMBL" id="UINC01010571">
    <property type="protein sequence ID" value="SVA46984.1"/>
    <property type="molecule type" value="Genomic_DNA"/>
</dbReference>
<protein>
    <recommendedName>
        <fullName evidence="2">Omp28-related outer membrane protein</fullName>
    </recommendedName>
</protein>
<evidence type="ECO:0000313" key="1">
    <source>
        <dbReference type="EMBL" id="SVA46984.1"/>
    </source>
</evidence>
<dbReference type="InterPro" id="IPR013783">
    <property type="entry name" value="Ig-like_fold"/>
</dbReference>
<dbReference type="AlphaFoldDB" id="A0A381W3C7"/>
<dbReference type="PROSITE" id="PS51257">
    <property type="entry name" value="PROKAR_LIPOPROTEIN"/>
    <property type="match status" value="1"/>
</dbReference>
<gene>
    <name evidence="1" type="ORF">METZ01_LOCUS99838</name>
</gene>
<name>A0A381W3C7_9ZZZZ</name>
<evidence type="ECO:0008006" key="2">
    <source>
        <dbReference type="Google" id="ProtNLM"/>
    </source>
</evidence>
<dbReference type="Gene3D" id="2.60.40.10">
    <property type="entry name" value="Immunoglobulins"/>
    <property type="match status" value="1"/>
</dbReference>
<sequence length="293" mass="32879">MKIIDSLYHLAIIGSIIFVSCSETDDDDTFYDDWTVVGSGSSASVTKNVLTEFVGSTKCPYCPAKDSLLLSYFDSGHENFVGSDVTDNWFLINYHTYSPSRGDPMYEFHRGVSETGEDDYCFVRFEEGDWYNIGGVPITYTNGNYSNVDPEMAVGPMAESTPLQMSLEGTRIDGMNITVQVSINSSRDMSASDSLYLFIAATMDNVDYEGYNGEKHHQDVFLGWVNAGLSGELLSLGNEEVVKSYAWEMPENWPQNNYETTWWQVEWDASNLAVVAFIQNIYTKEIVQVAGKY</sequence>
<proteinExistence type="predicted"/>
<organism evidence="1">
    <name type="scientific">marine metagenome</name>
    <dbReference type="NCBI Taxonomy" id="408172"/>
    <lineage>
        <taxon>unclassified sequences</taxon>
        <taxon>metagenomes</taxon>
        <taxon>ecological metagenomes</taxon>
    </lineage>
</organism>